<reference evidence="2 3" key="1">
    <citation type="submission" date="2020-08" db="EMBL/GenBank/DDBJ databases">
        <title>Novel species isolated from subtropical streams in China.</title>
        <authorList>
            <person name="Lu H."/>
        </authorList>
    </citation>
    <scope>NUCLEOTIDE SEQUENCE [LARGE SCALE GENOMIC DNA]</scope>
    <source>
        <strain evidence="2 3">CY22W</strain>
    </source>
</reference>
<comment type="caution">
    <text evidence="2">The sequence shown here is derived from an EMBL/GenBank/DDBJ whole genome shotgun (WGS) entry which is preliminary data.</text>
</comment>
<protein>
    <submittedName>
        <fullName evidence="2">Helix-turn-helix transcriptional regulator</fullName>
    </submittedName>
</protein>
<sequence length="148" mass="16513">MNANIKTVISTWVRDAREYAGLSGVQLGVRLAIELGVARGNTRANISHWENERHQPSVLQILAISKITGFQLPIEFAGYLPEPTGAVLEIPVDKLSRQIYALSWNSPDEIELLSEYRSMTDDARSAIRELIKKSPKDGRCMPPGFHRG</sequence>
<dbReference type="InterPro" id="IPR001387">
    <property type="entry name" value="Cro/C1-type_HTH"/>
</dbReference>
<dbReference type="RefSeq" id="WP_186903681.1">
    <property type="nucleotide sequence ID" value="NZ_JACOGD010000004.1"/>
</dbReference>
<dbReference type="InterPro" id="IPR010982">
    <property type="entry name" value="Lambda_DNA-bd_dom_sf"/>
</dbReference>
<dbReference type="SUPFAM" id="SSF47413">
    <property type="entry name" value="lambda repressor-like DNA-binding domains"/>
    <property type="match status" value="1"/>
</dbReference>
<gene>
    <name evidence="2" type="ORF">H8K43_09980</name>
</gene>
<proteinExistence type="predicted"/>
<feature type="domain" description="HTH cro/C1-type" evidence="1">
    <location>
        <begin position="31"/>
        <end position="77"/>
    </location>
</feature>
<dbReference type="EMBL" id="JACOGD010000004">
    <property type="protein sequence ID" value="MBC3932000.1"/>
    <property type="molecule type" value="Genomic_DNA"/>
</dbReference>
<dbReference type="PROSITE" id="PS50943">
    <property type="entry name" value="HTH_CROC1"/>
    <property type="match status" value="1"/>
</dbReference>
<dbReference type="CDD" id="cd00093">
    <property type="entry name" value="HTH_XRE"/>
    <property type="match status" value="1"/>
</dbReference>
<organism evidence="2 3">
    <name type="scientific">Undibacterium curvum</name>
    <dbReference type="NCBI Taxonomy" id="2762294"/>
    <lineage>
        <taxon>Bacteria</taxon>
        <taxon>Pseudomonadati</taxon>
        <taxon>Pseudomonadota</taxon>
        <taxon>Betaproteobacteria</taxon>
        <taxon>Burkholderiales</taxon>
        <taxon>Oxalobacteraceae</taxon>
        <taxon>Undibacterium</taxon>
    </lineage>
</organism>
<name>A0ABR7A514_9BURK</name>
<evidence type="ECO:0000259" key="1">
    <source>
        <dbReference type="PROSITE" id="PS50943"/>
    </source>
</evidence>
<evidence type="ECO:0000313" key="3">
    <source>
        <dbReference type="Proteomes" id="UP000654304"/>
    </source>
</evidence>
<evidence type="ECO:0000313" key="2">
    <source>
        <dbReference type="EMBL" id="MBC3932000.1"/>
    </source>
</evidence>
<dbReference type="Proteomes" id="UP000654304">
    <property type="component" value="Unassembled WGS sequence"/>
</dbReference>
<accession>A0ABR7A514</accession>
<keyword evidence="3" id="KW-1185">Reference proteome</keyword>
<dbReference type="Gene3D" id="1.10.260.40">
    <property type="entry name" value="lambda repressor-like DNA-binding domains"/>
    <property type="match status" value="1"/>
</dbReference>